<dbReference type="GO" id="GO:0005737">
    <property type="term" value="C:cytoplasm"/>
    <property type="evidence" value="ECO:0007669"/>
    <property type="project" value="UniProtKB-ARBA"/>
</dbReference>
<dbReference type="InterPro" id="IPR029062">
    <property type="entry name" value="Class_I_gatase-like"/>
</dbReference>
<evidence type="ECO:0000313" key="5">
    <source>
        <dbReference type="Proteomes" id="UP000030748"/>
    </source>
</evidence>
<dbReference type="EMBL" id="KI631699">
    <property type="protein sequence ID" value="EYU26333.1"/>
    <property type="molecule type" value="Genomic_DNA"/>
</dbReference>
<protein>
    <recommendedName>
        <fullName evidence="3">DJ-1/PfpI domain-containing protein</fullName>
    </recommendedName>
</protein>
<dbReference type="AlphaFoldDB" id="A0A022QGF2"/>
<gene>
    <name evidence="4" type="ORF">MIMGU_mgv1a006668mg</name>
</gene>
<proteinExistence type="inferred from homology"/>
<dbReference type="FunFam" id="3.40.50.880:FF:000015">
    <property type="entry name" value="Protein DJ-1 homolog C"/>
    <property type="match status" value="2"/>
</dbReference>
<evidence type="ECO:0000256" key="1">
    <source>
        <dbReference type="ARBA" id="ARBA00008542"/>
    </source>
</evidence>
<dbReference type="InterPro" id="IPR006287">
    <property type="entry name" value="DJ-1"/>
</dbReference>
<feature type="domain" description="DJ-1/PfpI" evidence="3">
    <location>
        <begin position="48"/>
        <end position="212"/>
    </location>
</feature>
<accession>A0A022QGF2</accession>
<dbReference type="InterPro" id="IPR050325">
    <property type="entry name" value="Prot/Nucl_acid_deglycase"/>
</dbReference>
<evidence type="ECO:0000259" key="3">
    <source>
        <dbReference type="Pfam" id="PF01965"/>
    </source>
</evidence>
<organism evidence="4 5">
    <name type="scientific">Erythranthe guttata</name>
    <name type="common">Yellow monkey flower</name>
    <name type="synonym">Mimulus guttatus</name>
    <dbReference type="NCBI Taxonomy" id="4155"/>
    <lineage>
        <taxon>Eukaryota</taxon>
        <taxon>Viridiplantae</taxon>
        <taxon>Streptophyta</taxon>
        <taxon>Embryophyta</taxon>
        <taxon>Tracheophyta</taxon>
        <taxon>Spermatophyta</taxon>
        <taxon>Magnoliopsida</taxon>
        <taxon>eudicotyledons</taxon>
        <taxon>Gunneridae</taxon>
        <taxon>Pentapetalae</taxon>
        <taxon>asterids</taxon>
        <taxon>lamiids</taxon>
        <taxon>Lamiales</taxon>
        <taxon>Phrymaceae</taxon>
        <taxon>Erythranthe</taxon>
    </lineage>
</organism>
<keyword evidence="5" id="KW-1185">Reference proteome</keyword>
<dbReference type="CDD" id="cd03135">
    <property type="entry name" value="GATase1_DJ-1"/>
    <property type="match status" value="2"/>
</dbReference>
<dbReference type="SUPFAM" id="SSF52317">
    <property type="entry name" value="Class I glutamine amidotransferase-like"/>
    <property type="match status" value="2"/>
</dbReference>
<evidence type="ECO:0000256" key="2">
    <source>
        <dbReference type="ARBA" id="ARBA00022737"/>
    </source>
</evidence>
<dbReference type="Pfam" id="PF01965">
    <property type="entry name" value="DJ-1_PfpI"/>
    <property type="match status" value="2"/>
</dbReference>
<keyword evidence="2" id="KW-0677">Repeat</keyword>
<dbReference type="InterPro" id="IPR002818">
    <property type="entry name" value="DJ-1/PfpI"/>
</dbReference>
<dbReference type="PANTHER" id="PTHR48094:SF12">
    <property type="entry name" value="PARKINSON DISEASE PROTEIN 7 HOMOLOG"/>
    <property type="match status" value="1"/>
</dbReference>
<comment type="similarity">
    <text evidence="1">Belongs to the peptidase C56 family.</text>
</comment>
<sequence length="369" mass="39070">MAALHLRPLAPYLSSLSKRPLNFSYSHSISISRRNSRFSASIMASAAKKVLVPVANGTEPLEAVITIDVLRRAGADVTVASVEKELTVDACHGVKIVADALISDCADVAFDLISLPGGMPGATTLKDCKTLENMVKKQAADNKPYAAVCAAPAVALGSWGLLKGLKATCYPSFMEQLSSSASAVESRVQQDGKVVTSRGPGTTMEYAVALVELLYGKEKADEVSGPLVMPLNHGEEYTFTELNPVKWTSGSSPQILVPIANGTEEMEAVIIIDVLRRAKAQVVVASVEDKLEILASRQAKLVADVLLDEAITSPYDLIVLPGGLGGAQAFANSEKLVNLLKQQRESNKLYGAICASPALVLEPNGLLKI</sequence>
<feature type="domain" description="DJ-1/PfpI" evidence="3">
    <location>
        <begin position="254"/>
        <end position="368"/>
    </location>
</feature>
<dbReference type="Proteomes" id="UP000030748">
    <property type="component" value="Unassembled WGS sequence"/>
</dbReference>
<evidence type="ECO:0000313" key="4">
    <source>
        <dbReference type="EMBL" id="EYU26333.1"/>
    </source>
</evidence>
<dbReference type="NCBIfam" id="TIGR01383">
    <property type="entry name" value="not_thiJ"/>
    <property type="match status" value="1"/>
</dbReference>
<name>A0A022QGF2_ERYGU</name>
<reference evidence="4 5" key="1">
    <citation type="journal article" date="2013" name="Proc. Natl. Acad. Sci. U.S.A.">
        <title>Fine-scale variation in meiotic recombination in Mimulus inferred from population shotgun sequencing.</title>
        <authorList>
            <person name="Hellsten U."/>
            <person name="Wright K.M."/>
            <person name="Jenkins J."/>
            <person name="Shu S."/>
            <person name="Yuan Y."/>
            <person name="Wessler S.R."/>
            <person name="Schmutz J."/>
            <person name="Willis J.H."/>
            <person name="Rokhsar D.S."/>
        </authorList>
    </citation>
    <scope>NUCLEOTIDE SEQUENCE [LARGE SCALE GENOMIC DNA]</scope>
    <source>
        <strain evidence="5">cv. DUN x IM62</strain>
    </source>
</reference>
<dbReference type="PANTHER" id="PTHR48094">
    <property type="entry name" value="PROTEIN/NUCLEIC ACID DEGLYCASE DJ-1-RELATED"/>
    <property type="match status" value="1"/>
</dbReference>
<dbReference type="Gene3D" id="3.40.50.880">
    <property type="match status" value="2"/>
</dbReference>